<dbReference type="RefSeq" id="XP_067516737.1">
    <property type="nucleotide sequence ID" value="XM_067660636.1"/>
</dbReference>
<organism evidence="1 2">
    <name type="scientific">Rhizopus delemar (strain RA 99-880 / ATCC MYA-4621 / FGSC 9543 / NRRL 43880)</name>
    <name type="common">Mucormycosis agent</name>
    <name type="synonym">Rhizopus arrhizus var. delemar</name>
    <dbReference type="NCBI Taxonomy" id="246409"/>
    <lineage>
        <taxon>Eukaryota</taxon>
        <taxon>Fungi</taxon>
        <taxon>Fungi incertae sedis</taxon>
        <taxon>Mucoromycota</taxon>
        <taxon>Mucoromycotina</taxon>
        <taxon>Mucoromycetes</taxon>
        <taxon>Mucorales</taxon>
        <taxon>Mucorineae</taxon>
        <taxon>Rhizopodaceae</taxon>
        <taxon>Rhizopus</taxon>
    </lineage>
</organism>
<reference evidence="1 2" key="1">
    <citation type="journal article" date="2009" name="PLoS Genet.">
        <title>Genomic analysis of the basal lineage fungus Rhizopus oryzae reveals a whole-genome duplication.</title>
        <authorList>
            <person name="Ma L.-J."/>
            <person name="Ibrahim A.S."/>
            <person name="Skory C."/>
            <person name="Grabherr M.G."/>
            <person name="Burger G."/>
            <person name="Butler M."/>
            <person name="Elias M."/>
            <person name="Idnurm A."/>
            <person name="Lang B.F."/>
            <person name="Sone T."/>
            <person name="Abe A."/>
            <person name="Calvo S.E."/>
            <person name="Corrochano L.M."/>
            <person name="Engels R."/>
            <person name="Fu J."/>
            <person name="Hansberg W."/>
            <person name="Kim J.-M."/>
            <person name="Kodira C.D."/>
            <person name="Koehrsen M.J."/>
            <person name="Liu B."/>
            <person name="Miranda-Saavedra D."/>
            <person name="O'Leary S."/>
            <person name="Ortiz-Castellanos L."/>
            <person name="Poulter R."/>
            <person name="Rodriguez-Romero J."/>
            <person name="Ruiz-Herrera J."/>
            <person name="Shen Y.-Q."/>
            <person name="Zeng Q."/>
            <person name="Galagan J."/>
            <person name="Birren B.W."/>
            <person name="Cuomo C.A."/>
            <person name="Wickes B.L."/>
        </authorList>
    </citation>
    <scope>NUCLEOTIDE SEQUENCE [LARGE SCALE GENOMIC DNA]</scope>
    <source>
        <strain evidence="2">RA 99-880 / ATCC MYA-4621 / FGSC 9543 / NRRL 43880</strain>
    </source>
</reference>
<dbReference type="VEuPathDB" id="FungiDB:RO3G_06046"/>
<dbReference type="Proteomes" id="UP000009138">
    <property type="component" value="Unassembled WGS sequence"/>
</dbReference>
<keyword evidence="2" id="KW-1185">Reference proteome</keyword>
<name>I1BYR1_RHIO9</name>
<dbReference type="InParanoid" id="I1BYR1"/>
<gene>
    <name evidence="1" type="ORF">RO3G_06046</name>
</gene>
<evidence type="ECO:0000313" key="1">
    <source>
        <dbReference type="EMBL" id="EIE81341.1"/>
    </source>
</evidence>
<evidence type="ECO:0000313" key="2">
    <source>
        <dbReference type="Proteomes" id="UP000009138"/>
    </source>
</evidence>
<accession>I1BYR1</accession>
<sequence>MLNLFETNIYRLSFRNSLGWLEEYCSLSENEKLASWTEKKSKPRVLSSINSMNKETEIKYRDVPMDI</sequence>
<proteinExistence type="predicted"/>
<dbReference type="AlphaFoldDB" id="I1BYR1"/>
<dbReference type="EMBL" id="CH476735">
    <property type="protein sequence ID" value="EIE81341.1"/>
    <property type="molecule type" value="Genomic_DNA"/>
</dbReference>
<protein>
    <submittedName>
        <fullName evidence="1">Uncharacterized protein</fullName>
    </submittedName>
</protein>
<dbReference type="GeneID" id="93613017"/>